<keyword evidence="2" id="KW-1185">Reference proteome</keyword>
<protein>
    <submittedName>
        <fullName evidence="1">Uncharacterized protein</fullName>
    </submittedName>
</protein>
<evidence type="ECO:0000313" key="2">
    <source>
        <dbReference type="Proteomes" id="UP001162480"/>
    </source>
</evidence>
<organism evidence="1 2">
    <name type="scientific">Octopus vulgaris</name>
    <name type="common">Common octopus</name>
    <dbReference type="NCBI Taxonomy" id="6645"/>
    <lineage>
        <taxon>Eukaryota</taxon>
        <taxon>Metazoa</taxon>
        <taxon>Spiralia</taxon>
        <taxon>Lophotrochozoa</taxon>
        <taxon>Mollusca</taxon>
        <taxon>Cephalopoda</taxon>
        <taxon>Coleoidea</taxon>
        <taxon>Octopodiformes</taxon>
        <taxon>Octopoda</taxon>
        <taxon>Incirrata</taxon>
        <taxon>Octopodidae</taxon>
        <taxon>Octopus</taxon>
    </lineage>
</organism>
<name>A0AA36FG12_OCTVU</name>
<sequence>MASILNDMRSTHRITLDNFLITFSVMHRRALRSKTRCSKSLQRLVVTSGNDRFIATSQNYGIRSHLPQD</sequence>
<evidence type="ECO:0000313" key="1">
    <source>
        <dbReference type="EMBL" id="CAI9737691.1"/>
    </source>
</evidence>
<dbReference type="EMBL" id="OX597833">
    <property type="protein sequence ID" value="CAI9737691.1"/>
    <property type="molecule type" value="Genomic_DNA"/>
</dbReference>
<gene>
    <name evidence="1" type="ORF">OCTVUL_1B029476</name>
</gene>
<dbReference type="Proteomes" id="UP001162480">
    <property type="component" value="Chromosome 20"/>
</dbReference>
<accession>A0AA36FG12</accession>
<reference evidence="1" key="1">
    <citation type="submission" date="2023-08" db="EMBL/GenBank/DDBJ databases">
        <authorList>
            <person name="Alioto T."/>
            <person name="Alioto T."/>
            <person name="Gomez Garrido J."/>
        </authorList>
    </citation>
    <scope>NUCLEOTIDE SEQUENCE</scope>
</reference>
<dbReference type="AlphaFoldDB" id="A0AA36FG12"/>
<proteinExistence type="predicted"/>